<dbReference type="EMBL" id="FOUE01000003">
    <property type="protein sequence ID" value="SFM32907.1"/>
    <property type="molecule type" value="Genomic_DNA"/>
</dbReference>
<name>A0A1I4PYL3_9GAMM</name>
<organism evidence="1 2">
    <name type="scientific">Marinobacter zhejiangensis</name>
    <dbReference type="NCBI Taxonomy" id="488535"/>
    <lineage>
        <taxon>Bacteria</taxon>
        <taxon>Pseudomonadati</taxon>
        <taxon>Pseudomonadota</taxon>
        <taxon>Gammaproteobacteria</taxon>
        <taxon>Pseudomonadales</taxon>
        <taxon>Marinobacteraceae</taxon>
        <taxon>Marinobacter</taxon>
    </lineage>
</organism>
<dbReference type="Proteomes" id="UP000198519">
    <property type="component" value="Unassembled WGS sequence"/>
</dbReference>
<reference evidence="2" key="1">
    <citation type="submission" date="2016-10" db="EMBL/GenBank/DDBJ databases">
        <authorList>
            <person name="Varghese N."/>
            <person name="Submissions S."/>
        </authorList>
    </citation>
    <scope>NUCLEOTIDE SEQUENCE [LARGE SCALE GENOMIC DNA]</scope>
    <source>
        <strain evidence="2">CGMCC 1.7061</strain>
    </source>
</reference>
<sequence>MLKNVTGRLVLALLAVLLASGCQLYRKANDPIHTPPPPDATAGRVSVDALLTTSYREHRYRLVLVSDGPRSGRSVVATGRAGTFTLDKLHTRAPEVEMETGAALTVSDRPDYELVSSFGFSGAWRFDPSQCRIQLVNPDGQPFAVLNGAPVSVLITVPAAAIGTPSDVVYEPTVGFSVTEARVPELVGQVFFDLSREWGC</sequence>
<evidence type="ECO:0000313" key="2">
    <source>
        <dbReference type="Proteomes" id="UP000198519"/>
    </source>
</evidence>
<evidence type="ECO:0008006" key="3">
    <source>
        <dbReference type="Google" id="ProtNLM"/>
    </source>
</evidence>
<gene>
    <name evidence="1" type="ORF">SAMN04487963_2079</name>
</gene>
<dbReference type="RefSeq" id="WP_092022255.1">
    <property type="nucleotide sequence ID" value="NZ_FOUE01000003.1"/>
</dbReference>
<protein>
    <recommendedName>
        <fullName evidence="3">Lipoprotein</fullName>
    </recommendedName>
</protein>
<accession>A0A1I4PYL3</accession>
<dbReference type="AlphaFoldDB" id="A0A1I4PYL3"/>
<dbReference type="STRING" id="488535.SAMN04487963_2079"/>
<proteinExistence type="predicted"/>
<dbReference type="PROSITE" id="PS51257">
    <property type="entry name" value="PROKAR_LIPOPROTEIN"/>
    <property type="match status" value="1"/>
</dbReference>
<evidence type="ECO:0000313" key="1">
    <source>
        <dbReference type="EMBL" id="SFM32907.1"/>
    </source>
</evidence>
<dbReference type="OrthoDB" id="9849700at2"/>
<keyword evidence="2" id="KW-1185">Reference proteome</keyword>